<evidence type="ECO:0000256" key="2">
    <source>
        <dbReference type="SAM" id="Phobius"/>
    </source>
</evidence>
<feature type="transmembrane region" description="Helical" evidence="2">
    <location>
        <begin position="62"/>
        <end position="82"/>
    </location>
</feature>
<dbReference type="AlphaFoldDB" id="A0A1V6U2N5"/>
<reference evidence="4" key="1">
    <citation type="journal article" date="2017" name="Nat. Microbiol.">
        <title>Global analysis of biosynthetic gene clusters reveals vast potential of secondary metabolite production in Penicillium species.</title>
        <authorList>
            <person name="Nielsen J.C."/>
            <person name="Grijseels S."/>
            <person name="Prigent S."/>
            <person name="Ji B."/>
            <person name="Dainat J."/>
            <person name="Nielsen K.F."/>
            <person name="Frisvad J.C."/>
            <person name="Workman M."/>
            <person name="Nielsen J."/>
        </authorList>
    </citation>
    <scope>NUCLEOTIDE SEQUENCE [LARGE SCALE GENOMIC DNA]</scope>
    <source>
        <strain evidence="4">IBT 14082</strain>
    </source>
</reference>
<organism evidence="3 4">
    <name type="scientific">Penicillium flavigenum</name>
    <dbReference type="NCBI Taxonomy" id="254877"/>
    <lineage>
        <taxon>Eukaryota</taxon>
        <taxon>Fungi</taxon>
        <taxon>Dikarya</taxon>
        <taxon>Ascomycota</taxon>
        <taxon>Pezizomycotina</taxon>
        <taxon>Eurotiomycetes</taxon>
        <taxon>Eurotiomycetidae</taxon>
        <taxon>Eurotiales</taxon>
        <taxon>Aspergillaceae</taxon>
        <taxon>Penicillium</taxon>
    </lineage>
</organism>
<protein>
    <recommendedName>
        <fullName evidence="5">Hypervirulence associated protein TUDOR domain-containing protein</fullName>
    </recommendedName>
</protein>
<evidence type="ECO:0008006" key="5">
    <source>
        <dbReference type="Google" id="ProtNLM"/>
    </source>
</evidence>
<evidence type="ECO:0000313" key="3">
    <source>
        <dbReference type="EMBL" id="OQE32827.1"/>
    </source>
</evidence>
<dbReference type="STRING" id="254877.A0A1V6U2N5"/>
<keyword evidence="2" id="KW-0812">Transmembrane</keyword>
<dbReference type="Gene3D" id="2.30.30.1060">
    <property type="match status" value="1"/>
</dbReference>
<keyword evidence="4" id="KW-1185">Reference proteome</keyword>
<proteinExistence type="predicted"/>
<evidence type="ECO:0000313" key="4">
    <source>
        <dbReference type="Proteomes" id="UP000191342"/>
    </source>
</evidence>
<accession>A0A1V6U2N5</accession>
<dbReference type="Proteomes" id="UP000191342">
    <property type="component" value="Unassembled WGS sequence"/>
</dbReference>
<feature type="region of interest" description="Disordered" evidence="1">
    <location>
        <begin position="1"/>
        <end position="21"/>
    </location>
</feature>
<feature type="compositionally biased region" description="Basic and acidic residues" evidence="1">
    <location>
        <begin position="1"/>
        <end position="11"/>
    </location>
</feature>
<gene>
    <name evidence="3" type="ORF">PENFLA_c001G06048</name>
</gene>
<evidence type="ECO:0000256" key="1">
    <source>
        <dbReference type="SAM" id="MobiDB-lite"/>
    </source>
</evidence>
<dbReference type="EMBL" id="MLQL01000001">
    <property type="protein sequence ID" value="OQE32827.1"/>
    <property type="molecule type" value="Genomic_DNA"/>
</dbReference>
<keyword evidence="2" id="KW-0472">Membrane</keyword>
<sequence length="87" mass="9594">MSVEKIQDKQGNDINEGDFVNTTFRGGSHEGKVQAIVKDEASAQREGVRSYPKASPTSARQCFSLFLIIIPMVLQVVVLDILNQCIL</sequence>
<keyword evidence="2" id="KW-1133">Transmembrane helix</keyword>
<dbReference type="OrthoDB" id="2138648at2759"/>
<comment type="caution">
    <text evidence="3">The sequence shown here is derived from an EMBL/GenBank/DDBJ whole genome shotgun (WGS) entry which is preliminary data.</text>
</comment>
<name>A0A1V6U2N5_9EURO</name>